<dbReference type="Pfam" id="PF08033">
    <property type="entry name" value="Sec23_BS"/>
    <property type="match status" value="1"/>
</dbReference>
<dbReference type="EMBL" id="OX465084">
    <property type="protein sequence ID" value="CAI9298696.1"/>
    <property type="molecule type" value="Genomic_DNA"/>
</dbReference>
<dbReference type="GO" id="GO:0006886">
    <property type="term" value="P:intracellular protein transport"/>
    <property type="evidence" value="ECO:0007669"/>
    <property type="project" value="InterPro"/>
</dbReference>
<dbReference type="Proteomes" id="UP001177003">
    <property type="component" value="Chromosome 8"/>
</dbReference>
<dbReference type="SUPFAM" id="SSF53300">
    <property type="entry name" value="vWA-like"/>
    <property type="match status" value="1"/>
</dbReference>
<proteinExistence type="inferred from homology"/>
<dbReference type="GO" id="GO:0046872">
    <property type="term" value="F:metal ion binding"/>
    <property type="evidence" value="ECO:0007669"/>
    <property type="project" value="UniProtKB-KW"/>
</dbReference>
<keyword evidence="1" id="KW-0256">Endoplasmic reticulum</keyword>
<name>A0AA35ZUY2_LACSI</name>
<evidence type="ECO:0000259" key="2">
    <source>
        <dbReference type="Pfam" id="PF04811"/>
    </source>
</evidence>
<dbReference type="InterPro" id="IPR006896">
    <property type="entry name" value="Sec23/24_trunk_dom"/>
</dbReference>
<keyword evidence="1" id="KW-0968">Cytoplasmic vesicle</keyword>
<keyword evidence="1" id="KW-0862">Zinc</keyword>
<dbReference type="Pfam" id="PF04811">
    <property type="entry name" value="Sec23_trunk"/>
    <property type="match status" value="1"/>
</dbReference>
<dbReference type="PANTHER" id="PTHR11141:SF0">
    <property type="entry name" value="PROTEIN TRANSPORT PROTEIN SEC23"/>
    <property type="match status" value="1"/>
</dbReference>
<dbReference type="SUPFAM" id="SSF81995">
    <property type="entry name" value="beta-sandwich domain of Sec23/24"/>
    <property type="match status" value="1"/>
</dbReference>
<keyword evidence="1" id="KW-0963">Cytoplasm</keyword>
<sequence>MVSHGYVLDLFTSTLDQVGVAEMKVIIERTGGLVVLAESFGHSIFKDSFKHVFEKGEESLGLAHNGTLKITCSKDIKIQGIIGPCTSLDKKGPVVANTMIGQWNTTSWKLCGLDKDTYLTVFFDISSSDKDPSGNVNPKVVYTNHHKIPERWVESVVVSKELGRPKPSKVKLMEERNMKPLDSNLAALSARCSKDLELN</sequence>
<comment type="function">
    <text evidence="1">Component of the coat protein complex II (COPII) which promotes the formation of transport vesicles from the endoplasmic reticulum (ER). The coat has two main functions, the physical deformation of the endoplasmic reticulum membrane into vesicles and the selection of cargo molecules.</text>
</comment>
<reference evidence="4" key="1">
    <citation type="submission" date="2023-04" db="EMBL/GenBank/DDBJ databases">
        <authorList>
            <person name="Vijverberg K."/>
            <person name="Xiong W."/>
            <person name="Schranz E."/>
        </authorList>
    </citation>
    <scope>NUCLEOTIDE SEQUENCE</scope>
</reference>
<feature type="domain" description="Sec23/Sec24 trunk" evidence="2">
    <location>
        <begin position="2"/>
        <end position="53"/>
    </location>
</feature>
<keyword evidence="5" id="KW-1185">Reference proteome</keyword>
<keyword evidence="1" id="KW-0479">Metal-binding</keyword>
<comment type="similarity">
    <text evidence="1">Belongs to the SEC23/SEC24 family. SEC23 subfamily.</text>
</comment>
<dbReference type="GO" id="GO:0070971">
    <property type="term" value="C:endoplasmic reticulum exit site"/>
    <property type="evidence" value="ECO:0007669"/>
    <property type="project" value="TreeGrafter"/>
</dbReference>
<evidence type="ECO:0000259" key="3">
    <source>
        <dbReference type="Pfam" id="PF08033"/>
    </source>
</evidence>
<dbReference type="Gene3D" id="3.40.50.410">
    <property type="entry name" value="von Willebrand factor, type A domain"/>
    <property type="match status" value="1"/>
</dbReference>
<dbReference type="GO" id="GO:0030127">
    <property type="term" value="C:COPII vesicle coat"/>
    <property type="evidence" value="ECO:0007669"/>
    <property type="project" value="InterPro"/>
</dbReference>
<keyword evidence="1" id="KW-0653">Protein transport</keyword>
<dbReference type="InterPro" id="IPR037364">
    <property type="entry name" value="Sec23"/>
</dbReference>
<dbReference type="GO" id="GO:0090110">
    <property type="term" value="P:COPII-coated vesicle cargo loading"/>
    <property type="evidence" value="ECO:0007669"/>
    <property type="project" value="TreeGrafter"/>
</dbReference>
<comment type="subcellular location">
    <subcellularLocation>
        <location evidence="1">Cytoplasmic vesicle</location>
        <location evidence="1">COPII-coated vesicle membrane</location>
        <topology evidence="1">Peripheral membrane protein</topology>
        <orientation evidence="1">Cytoplasmic side</orientation>
    </subcellularLocation>
    <subcellularLocation>
        <location evidence="1">Endoplasmic reticulum membrane</location>
        <topology evidence="1">Peripheral membrane protein</topology>
        <orientation evidence="1">Cytoplasmic side</orientation>
    </subcellularLocation>
</comment>
<evidence type="ECO:0000313" key="5">
    <source>
        <dbReference type="Proteomes" id="UP001177003"/>
    </source>
</evidence>
<protein>
    <recommendedName>
        <fullName evidence="1">Protein transport protein SEC23</fullName>
    </recommendedName>
</protein>
<gene>
    <name evidence="4" type="ORF">LSALG_LOCUS37443</name>
</gene>
<accession>A0AA35ZUY2</accession>
<dbReference type="InterPro" id="IPR036465">
    <property type="entry name" value="vWFA_dom_sf"/>
</dbReference>
<feature type="domain" description="Sec23/Sec24 beta-sandwich" evidence="3">
    <location>
        <begin position="64"/>
        <end position="128"/>
    </location>
</feature>
<keyword evidence="1" id="KW-0931">ER-Golgi transport</keyword>
<keyword evidence="1" id="KW-0813">Transport</keyword>
<dbReference type="AlphaFoldDB" id="A0AA35ZUY2"/>
<dbReference type="Gene3D" id="2.60.40.1670">
    <property type="entry name" value="beta-sandwich domain of Sec23/24"/>
    <property type="match status" value="1"/>
</dbReference>
<dbReference type="GO" id="GO:0005096">
    <property type="term" value="F:GTPase activator activity"/>
    <property type="evidence" value="ECO:0007669"/>
    <property type="project" value="TreeGrafter"/>
</dbReference>
<dbReference type="GO" id="GO:0005789">
    <property type="term" value="C:endoplasmic reticulum membrane"/>
    <property type="evidence" value="ECO:0007669"/>
    <property type="project" value="UniProtKB-SubCell"/>
</dbReference>
<keyword evidence="1" id="KW-0472">Membrane</keyword>
<evidence type="ECO:0000313" key="4">
    <source>
        <dbReference type="EMBL" id="CAI9298696.1"/>
    </source>
</evidence>
<evidence type="ECO:0000256" key="1">
    <source>
        <dbReference type="RuleBase" id="RU365030"/>
    </source>
</evidence>
<dbReference type="PANTHER" id="PTHR11141">
    <property type="entry name" value="PROTEIN TRANSPORT PROTEIN SEC23"/>
    <property type="match status" value="1"/>
</dbReference>
<organism evidence="4 5">
    <name type="scientific">Lactuca saligna</name>
    <name type="common">Willowleaf lettuce</name>
    <dbReference type="NCBI Taxonomy" id="75948"/>
    <lineage>
        <taxon>Eukaryota</taxon>
        <taxon>Viridiplantae</taxon>
        <taxon>Streptophyta</taxon>
        <taxon>Embryophyta</taxon>
        <taxon>Tracheophyta</taxon>
        <taxon>Spermatophyta</taxon>
        <taxon>Magnoliopsida</taxon>
        <taxon>eudicotyledons</taxon>
        <taxon>Gunneridae</taxon>
        <taxon>Pentapetalae</taxon>
        <taxon>asterids</taxon>
        <taxon>campanulids</taxon>
        <taxon>Asterales</taxon>
        <taxon>Asteraceae</taxon>
        <taxon>Cichorioideae</taxon>
        <taxon>Cichorieae</taxon>
        <taxon>Lactucinae</taxon>
        <taxon>Lactuca</taxon>
    </lineage>
</organism>
<dbReference type="InterPro" id="IPR012990">
    <property type="entry name" value="Beta-sandwich_Sec23_24"/>
</dbReference>